<accession>A0A347WKF0</accession>
<evidence type="ECO:0000259" key="3">
    <source>
        <dbReference type="SMART" id="SM00854"/>
    </source>
</evidence>
<feature type="chain" id="PRO_5038698614" description="Capsule synthesis protein CapA domain-containing protein" evidence="2">
    <location>
        <begin position="30"/>
        <end position="382"/>
    </location>
</feature>
<dbReference type="OrthoDB" id="9810906at2"/>
<reference evidence="4 5" key="1">
    <citation type="submission" date="2017-09" db="EMBL/GenBank/DDBJ databases">
        <title>Complete genome sequence of Oxytococcus suis strain ZY16052.</title>
        <authorList>
            <person name="Li F."/>
        </authorList>
    </citation>
    <scope>NUCLEOTIDE SEQUENCE [LARGE SCALE GENOMIC DNA]</scope>
    <source>
        <strain evidence="4 5">ZY16052</strain>
    </source>
</reference>
<dbReference type="Pfam" id="PF09587">
    <property type="entry name" value="PGA_cap"/>
    <property type="match status" value="1"/>
</dbReference>
<organism evidence="4 5">
    <name type="scientific">Suicoccus acidiformans</name>
    <dbReference type="NCBI Taxonomy" id="2036206"/>
    <lineage>
        <taxon>Bacteria</taxon>
        <taxon>Bacillati</taxon>
        <taxon>Bacillota</taxon>
        <taxon>Bacilli</taxon>
        <taxon>Lactobacillales</taxon>
        <taxon>Aerococcaceae</taxon>
        <taxon>Suicoccus</taxon>
    </lineage>
</organism>
<evidence type="ECO:0000313" key="5">
    <source>
        <dbReference type="Proteomes" id="UP000263232"/>
    </source>
</evidence>
<dbReference type="EMBL" id="CP023434">
    <property type="protein sequence ID" value="AXY25557.1"/>
    <property type="molecule type" value="Genomic_DNA"/>
</dbReference>
<evidence type="ECO:0000256" key="1">
    <source>
        <dbReference type="ARBA" id="ARBA00005662"/>
    </source>
</evidence>
<dbReference type="PROSITE" id="PS51257">
    <property type="entry name" value="PROKAR_LIPOPROTEIN"/>
    <property type="match status" value="1"/>
</dbReference>
<dbReference type="InterPro" id="IPR052169">
    <property type="entry name" value="CW_Biosynth-Accessory"/>
</dbReference>
<name>A0A347WKF0_9LACT</name>
<dbReference type="SUPFAM" id="SSF56300">
    <property type="entry name" value="Metallo-dependent phosphatases"/>
    <property type="match status" value="1"/>
</dbReference>
<keyword evidence="5" id="KW-1185">Reference proteome</keyword>
<keyword evidence="2" id="KW-0732">Signal</keyword>
<dbReference type="InterPro" id="IPR029052">
    <property type="entry name" value="Metallo-depent_PP-like"/>
</dbReference>
<evidence type="ECO:0000313" key="4">
    <source>
        <dbReference type="EMBL" id="AXY25557.1"/>
    </source>
</evidence>
<gene>
    <name evidence="4" type="ORF">CL176_05865</name>
</gene>
<comment type="similarity">
    <text evidence="1">Belongs to the CapA family.</text>
</comment>
<proteinExistence type="inferred from homology"/>
<dbReference type="Gene3D" id="3.60.21.10">
    <property type="match status" value="1"/>
</dbReference>
<dbReference type="KEGG" id="abae:CL176_05865"/>
<feature type="domain" description="Capsule synthesis protein CapA" evidence="3">
    <location>
        <begin position="57"/>
        <end position="298"/>
    </location>
</feature>
<dbReference type="PANTHER" id="PTHR33393">
    <property type="entry name" value="POLYGLUTAMINE SYNTHESIS ACCESSORY PROTEIN RV0574C-RELATED"/>
    <property type="match status" value="1"/>
</dbReference>
<dbReference type="AlphaFoldDB" id="A0A347WKF0"/>
<dbReference type="PANTHER" id="PTHR33393:SF12">
    <property type="entry name" value="CAPSULE BIOSYNTHESIS PROTEIN CAPA"/>
    <property type="match status" value="1"/>
</dbReference>
<dbReference type="InterPro" id="IPR019079">
    <property type="entry name" value="Capsule_synth_CapA"/>
</dbReference>
<evidence type="ECO:0000256" key="2">
    <source>
        <dbReference type="SAM" id="SignalP"/>
    </source>
</evidence>
<feature type="signal peptide" evidence="2">
    <location>
        <begin position="1"/>
        <end position="29"/>
    </location>
</feature>
<dbReference type="RefSeq" id="WP_118990459.1">
    <property type="nucleotide sequence ID" value="NZ_CP023434.1"/>
</dbReference>
<dbReference type="Proteomes" id="UP000263232">
    <property type="component" value="Chromosome"/>
</dbReference>
<dbReference type="SMART" id="SM00854">
    <property type="entry name" value="PGA_cap"/>
    <property type="match status" value="1"/>
</dbReference>
<dbReference type="CDD" id="cd07381">
    <property type="entry name" value="MPP_CapA"/>
    <property type="match status" value="1"/>
</dbReference>
<protein>
    <recommendedName>
        <fullName evidence="3">Capsule synthesis protein CapA domain-containing protein</fullName>
    </recommendedName>
</protein>
<sequence length="382" mass="42700">MKKFAQNFKISFLLLLSILFVACQGQNTAVDESSASSESQEVVSFEEPDPAVDQTVTIRSIGDILIHDTVYQAAYTGDGYDFSSMFAPVAKYIGGADITTANLEVIAAGNQLGVSSYPFFNAPEEIIDALQDVGVDIVNNATNHTLDFGAEGAHASIDALQERDMMYFGSYDSWEDYNTPRIIEVGNVKVGFLSYANDANGNYIPEDEPYLFTQIDQELIPLEIERINEMVDISIVNYHMGQEYEYYPNEWQEENFQLAWDAGANFVLGGHPHVLQPFAQPNESQGGIYSHANFLSGQYEVDTKLGGIIEYTFRVKGEDVTLEGMRFMPTYNLGLPESAQYLVVPLAEAADYGFWDADYYFDVLTERMTTYTDNVEVVPYLD</sequence>